<dbReference type="PROSITE" id="PS50297">
    <property type="entry name" value="ANK_REP_REGION"/>
    <property type="match status" value="2"/>
</dbReference>
<feature type="compositionally biased region" description="Polar residues" evidence="4">
    <location>
        <begin position="280"/>
        <end position="293"/>
    </location>
</feature>
<feature type="compositionally biased region" description="Polar residues" evidence="4">
    <location>
        <begin position="172"/>
        <end position="184"/>
    </location>
</feature>
<feature type="repeat" description="ANK" evidence="3">
    <location>
        <begin position="106"/>
        <end position="138"/>
    </location>
</feature>
<dbReference type="SMART" id="SM00248">
    <property type="entry name" value="ANK"/>
    <property type="match status" value="3"/>
</dbReference>
<evidence type="ECO:0000256" key="3">
    <source>
        <dbReference type="PROSITE-ProRule" id="PRU00023"/>
    </source>
</evidence>
<dbReference type="SUPFAM" id="SSF48403">
    <property type="entry name" value="Ankyrin repeat"/>
    <property type="match status" value="1"/>
</dbReference>
<reference evidence="6" key="1">
    <citation type="journal article" date="2019" name="Nat. Commun.">
        <title>Expansion of phycobilisome linker gene families in mesophilic red algae.</title>
        <authorList>
            <person name="Lee J."/>
            <person name="Kim D."/>
            <person name="Bhattacharya D."/>
            <person name="Yoon H.S."/>
        </authorList>
    </citation>
    <scope>NUCLEOTIDE SEQUENCE [LARGE SCALE GENOMIC DNA]</scope>
    <source>
        <strain evidence="6">CCMP 1328</strain>
    </source>
</reference>
<feature type="compositionally biased region" description="Basic and acidic residues" evidence="4">
    <location>
        <begin position="185"/>
        <end position="198"/>
    </location>
</feature>
<accession>A0A5J4YIL0</accession>
<gene>
    <name evidence="5" type="ORF">FVE85_9524</name>
</gene>
<feature type="region of interest" description="Disordered" evidence="4">
    <location>
        <begin position="166"/>
        <end position="198"/>
    </location>
</feature>
<dbReference type="AlphaFoldDB" id="A0A5J4YIL0"/>
<comment type="caution">
    <text evidence="5">The sequence shown here is derived from an EMBL/GenBank/DDBJ whole genome shotgun (WGS) entry which is preliminary data.</text>
</comment>
<keyword evidence="1" id="KW-0677">Repeat</keyword>
<feature type="repeat" description="ANK" evidence="3">
    <location>
        <begin position="40"/>
        <end position="72"/>
    </location>
</feature>
<dbReference type="PANTHER" id="PTHR24173:SF74">
    <property type="entry name" value="ANKYRIN REPEAT DOMAIN-CONTAINING PROTEIN 16"/>
    <property type="match status" value="1"/>
</dbReference>
<keyword evidence="2 3" id="KW-0040">ANK repeat</keyword>
<evidence type="ECO:0000313" key="6">
    <source>
        <dbReference type="Proteomes" id="UP000324585"/>
    </source>
</evidence>
<dbReference type="InterPro" id="IPR036770">
    <property type="entry name" value="Ankyrin_rpt-contain_sf"/>
</dbReference>
<feature type="compositionally biased region" description="Polar residues" evidence="4">
    <location>
        <begin position="241"/>
        <end position="263"/>
    </location>
</feature>
<dbReference type="PROSITE" id="PS50088">
    <property type="entry name" value="ANK_REPEAT"/>
    <property type="match status" value="2"/>
</dbReference>
<organism evidence="5 6">
    <name type="scientific">Porphyridium purpureum</name>
    <name type="common">Red alga</name>
    <name type="synonym">Porphyridium cruentum</name>
    <dbReference type="NCBI Taxonomy" id="35688"/>
    <lineage>
        <taxon>Eukaryota</taxon>
        <taxon>Rhodophyta</taxon>
        <taxon>Bangiophyceae</taxon>
        <taxon>Porphyridiales</taxon>
        <taxon>Porphyridiaceae</taxon>
        <taxon>Porphyridium</taxon>
    </lineage>
</organism>
<evidence type="ECO:0000256" key="1">
    <source>
        <dbReference type="ARBA" id="ARBA00022737"/>
    </source>
</evidence>
<dbReference type="OrthoDB" id="194358at2759"/>
<evidence type="ECO:0000256" key="2">
    <source>
        <dbReference type="ARBA" id="ARBA00023043"/>
    </source>
</evidence>
<evidence type="ECO:0000313" key="5">
    <source>
        <dbReference type="EMBL" id="KAA8491229.1"/>
    </source>
</evidence>
<protein>
    <submittedName>
        <fullName evidence="5">Putative ankyrin repeat protein</fullName>
    </submittedName>
</protein>
<name>A0A5J4YIL0_PORPP</name>
<dbReference type="Pfam" id="PF12796">
    <property type="entry name" value="Ank_2"/>
    <property type="match status" value="1"/>
</dbReference>
<proteinExistence type="predicted"/>
<feature type="region of interest" description="Disordered" evidence="4">
    <location>
        <begin position="377"/>
        <end position="439"/>
    </location>
</feature>
<feature type="region of interest" description="Disordered" evidence="4">
    <location>
        <begin position="212"/>
        <end position="330"/>
    </location>
</feature>
<keyword evidence="6" id="KW-1185">Reference proteome</keyword>
<dbReference type="EMBL" id="VRMN01000015">
    <property type="protein sequence ID" value="KAA8491229.1"/>
    <property type="molecule type" value="Genomic_DNA"/>
</dbReference>
<evidence type="ECO:0000256" key="4">
    <source>
        <dbReference type="SAM" id="MobiDB-lite"/>
    </source>
</evidence>
<dbReference type="InterPro" id="IPR002110">
    <property type="entry name" value="Ankyrin_rpt"/>
</dbReference>
<dbReference type="Proteomes" id="UP000324585">
    <property type="component" value="Unassembled WGS sequence"/>
</dbReference>
<feature type="compositionally biased region" description="Polar residues" evidence="4">
    <location>
        <begin position="308"/>
        <end position="322"/>
    </location>
</feature>
<dbReference type="Gene3D" id="1.25.40.20">
    <property type="entry name" value="Ankyrin repeat-containing domain"/>
    <property type="match status" value="1"/>
</dbReference>
<dbReference type="PANTHER" id="PTHR24173">
    <property type="entry name" value="ANKYRIN REPEAT CONTAINING"/>
    <property type="match status" value="1"/>
</dbReference>
<dbReference type="Pfam" id="PF13637">
    <property type="entry name" value="Ank_4"/>
    <property type="match status" value="1"/>
</dbReference>
<sequence>MYGEAGKELRDAVVARDVAAVEALVRAGSVDVDALVDGCVRASALTIAASRGFADVVDVLVRLGADVNARGAAQMTALMYAASRGFVDIAVALVDAGAELDACAIGHSNALMVAAAKGRIDVANALLERGANVNMWNAAGMTASDIAHDAGFLELAGVLTRVTERQRKHTQHVSSISTEPQEQQPARRDESEDLEPRVKRVKREHVALSLQSEPAAVALSTAPVTPERDGRSEQPPLPFELTSSPQRPQTVQAAPSIPSTSAGSPVHQMQVVCPTLPAQDDSSVQPPCTSQENVHSRNDKPSVESLEAQGSSSMSQPATETVVTDEPDAALKKRSCSEFDISIESSGVPKVMRREATSEPLTYSDAYDGNLRVRAGVEAPERSNGSGVAERSNGSGVAERSNGSGMAERSNGSSAAKRSNGGGVAERTSGETDDSPPKVTKWKCVKDVKTLRRSNADIEIFYSDLENWANVAFSDDDRIHEDIEQLKKIVRYGPAYIWCAQVIVHPLQVKIATKTVSVQNRRRPLNLPKIVAALGDYSLLSTMLKKLYFADDRNKGKPHPMKGKLKFQSAHFAHLALNFIHGLGISAVQLRRAQSPLII</sequence>